<keyword evidence="1" id="KW-0863">Zinc-finger</keyword>
<proteinExistence type="predicted"/>
<feature type="domain" description="C2H2-type" evidence="3">
    <location>
        <begin position="146"/>
        <end position="176"/>
    </location>
</feature>
<evidence type="ECO:0000313" key="5">
    <source>
        <dbReference type="Proteomes" id="UP001177140"/>
    </source>
</evidence>
<feature type="region of interest" description="Disordered" evidence="2">
    <location>
        <begin position="18"/>
        <end position="45"/>
    </location>
</feature>
<dbReference type="Proteomes" id="UP001177140">
    <property type="component" value="Unassembled WGS sequence"/>
</dbReference>
<keyword evidence="1" id="KW-0479">Metal-binding</keyword>
<reference evidence="4" key="1">
    <citation type="submission" date="2022-03" db="EMBL/GenBank/DDBJ databases">
        <title>A functionally conserved STORR gene fusion in Papaver species that diverged 16.8 million years ago.</title>
        <authorList>
            <person name="Catania T."/>
        </authorList>
    </citation>
    <scope>NUCLEOTIDE SEQUENCE</scope>
    <source>
        <strain evidence="4">S-191538</strain>
    </source>
</reference>
<organism evidence="4 5">
    <name type="scientific">Papaver nudicaule</name>
    <name type="common">Iceland poppy</name>
    <dbReference type="NCBI Taxonomy" id="74823"/>
    <lineage>
        <taxon>Eukaryota</taxon>
        <taxon>Viridiplantae</taxon>
        <taxon>Streptophyta</taxon>
        <taxon>Embryophyta</taxon>
        <taxon>Tracheophyta</taxon>
        <taxon>Spermatophyta</taxon>
        <taxon>Magnoliopsida</taxon>
        <taxon>Ranunculales</taxon>
        <taxon>Papaveraceae</taxon>
        <taxon>Papaveroideae</taxon>
        <taxon>Papaver</taxon>
    </lineage>
</organism>
<feature type="compositionally biased region" description="Polar residues" evidence="2">
    <location>
        <begin position="234"/>
        <end position="251"/>
    </location>
</feature>
<name>A0AA42AZN1_PAPNU</name>
<dbReference type="GO" id="GO:0006355">
    <property type="term" value="P:regulation of DNA-templated transcription"/>
    <property type="evidence" value="ECO:0007669"/>
    <property type="project" value="InterPro"/>
</dbReference>
<feature type="domain" description="C2H2-type" evidence="3">
    <location>
        <begin position="196"/>
        <end position="223"/>
    </location>
</feature>
<accession>A0AA42AZN1</accession>
<dbReference type="PANTHER" id="PTHR46326:SF2">
    <property type="entry name" value="ZINC FINGER PROTEIN ZAT1-RELATED"/>
    <property type="match status" value="1"/>
</dbReference>
<feature type="compositionally biased region" description="Low complexity" evidence="2">
    <location>
        <begin position="18"/>
        <end position="34"/>
    </location>
</feature>
<evidence type="ECO:0000259" key="3">
    <source>
        <dbReference type="PROSITE" id="PS50157"/>
    </source>
</evidence>
<dbReference type="GO" id="GO:0008270">
    <property type="term" value="F:zinc ion binding"/>
    <property type="evidence" value="ECO:0007669"/>
    <property type="project" value="UniProtKB-KW"/>
</dbReference>
<evidence type="ECO:0000256" key="2">
    <source>
        <dbReference type="SAM" id="MobiDB-lite"/>
    </source>
</evidence>
<dbReference type="PROSITE" id="PS50157">
    <property type="entry name" value="ZINC_FINGER_C2H2_2"/>
    <property type="match status" value="2"/>
</dbReference>
<protein>
    <recommendedName>
        <fullName evidence="3">C2H2-type domain-containing protein</fullName>
    </recommendedName>
</protein>
<comment type="caution">
    <text evidence="4">The sequence shown here is derived from an EMBL/GenBank/DDBJ whole genome shotgun (WGS) entry which is preliminary data.</text>
</comment>
<dbReference type="PANTHER" id="PTHR46326">
    <property type="entry name" value="ZINC FINGER PROTEIN ZAT1-RELATED"/>
    <property type="match status" value="1"/>
</dbReference>
<dbReference type="SUPFAM" id="SSF57667">
    <property type="entry name" value="beta-beta-alpha zinc fingers"/>
    <property type="match status" value="1"/>
</dbReference>
<dbReference type="InterPro" id="IPR044303">
    <property type="entry name" value="ZAT1/4/9"/>
</dbReference>
<dbReference type="AlphaFoldDB" id="A0AA42AZN1"/>
<dbReference type="Pfam" id="PF13912">
    <property type="entry name" value="zf-C2H2_6"/>
    <property type="match status" value="2"/>
</dbReference>
<dbReference type="InterPro" id="IPR036236">
    <property type="entry name" value="Znf_C2H2_sf"/>
</dbReference>
<keyword evidence="5" id="KW-1185">Reference proteome</keyword>
<dbReference type="PROSITE" id="PS00028">
    <property type="entry name" value="ZINC_FINGER_C2H2_1"/>
    <property type="match status" value="1"/>
</dbReference>
<dbReference type="EMBL" id="JAJJMA010277353">
    <property type="protein sequence ID" value="MCL7046108.1"/>
    <property type="molecule type" value="Genomic_DNA"/>
</dbReference>
<dbReference type="Gene3D" id="3.30.160.60">
    <property type="entry name" value="Classic Zinc Finger"/>
    <property type="match status" value="1"/>
</dbReference>
<keyword evidence="1" id="KW-0862">Zinc</keyword>
<dbReference type="InterPro" id="IPR013087">
    <property type="entry name" value="Znf_C2H2_type"/>
</dbReference>
<sequence>MLNFGWAPWKTARRGRKSVLASSAPAPSYASLSSTEKEEKEEETPFGEIEAAEALLMLANGFSLGATAKLQRERDSITKFPEYYLQKKRKIKDCYVGYAEGRLKIARVEKETDNYRDEFALDTVKKTKLEAIHKQTPALHSASDRYRCANCGKPFSSFQALGGHKSSCNLNFQKNEAGESTVQGSKKNTNAGSSAHQCKTCYKSFDSGQALGGHQRKHLLEQVKPRISSSSVSPPENISMDSSYPTNSLTSVEEGAEDNITVSPPENISMDSLYPTNSSTSVQEAAEDYVISKKVMLDLNEPAKEEDDECIDFRCSEQLPQFF</sequence>
<evidence type="ECO:0000313" key="4">
    <source>
        <dbReference type="EMBL" id="MCL7046108.1"/>
    </source>
</evidence>
<evidence type="ECO:0000256" key="1">
    <source>
        <dbReference type="PROSITE-ProRule" id="PRU00042"/>
    </source>
</evidence>
<feature type="region of interest" description="Disordered" evidence="2">
    <location>
        <begin position="226"/>
        <end position="267"/>
    </location>
</feature>
<gene>
    <name evidence="4" type="ORF">MKW94_006518</name>
</gene>